<dbReference type="Gene3D" id="2.60.120.10">
    <property type="entry name" value="Jelly Rolls"/>
    <property type="match status" value="1"/>
</dbReference>
<dbReference type="InterPro" id="IPR018490">
    <property type="entry name" value="cNMP-bd_dom_sf"/>
</dbReference>
<evidence type="ECO:0000256" key="1">
    <source>
        <dbReference type="ARBA" id="ARBA00023286"/>
    </source>
</evidence>
<keyword evidence="1" id="KW-0407">Ion channel</keyword>
<keyword evidence="1" id="KW-0813">Transport</keyword>
<dbReference type="PANTHER" id="PTHR45638:SF11">
    <property type="entry name" value="CYCLIC NUCLEOTIDE-GATED CATION CHANNEL SUBUNIT A"/>
    <property type="match status" value="1"/>
</dbReference>
<feature type="domain" description="Cyclic nucleotide-binding" evidence="2">
    <location>
        <begin position="1"/>
        <end position="110"/>
    </location>
</feature>
<protein>
    <submittedName>
        <fullName evidence="3">Cyclic nucleotide-binding domain-containing protein</fullName>
    </submittedName>
</protein>
<name>A0A7T0BTS4_9BACT</name>
<dbReference type="CDD" id="cd00038">
    <property type="entry name" value="CAP_ED"/>
    <property type="match status" value="1"/>
</dbReference>
<organism evidence="3 4">
    <name type="scientific">Candidatus Nitronauta litoralis</name>
    <dbReference type="NCBI Taxonomy" id="2705533"/>
    <lineage>
        <taxon>Bacteria</taxon>
        <taxon>Pseudomonadati</taxon>
        <taxon>Nitrospinota/Tectimicrobiota group</taxon>
        <taxon>Nitrospinota</taxon>
        <taxon>Nitrospinia</taxon>
        <taxon>Nitrospinales</taxon>
        <taxon>Nitrospinaceae</taxon>
        <taxon>Candidatus Nitronauta</taxon>
    </lineage>
</organism>
<dbReference type="InterPro" id="IPR014710">
    <property type="entry name" value="RmlC-like_jellyroll"/>
</dbReference>
<dbReference type="SUPFAM" id="SSF51206">
    <property type="entry name" value="cAMP-binding domain-like"/>
    <property type="match status" value="1"/>
</dbReference>
<dbReference type="PANTHER" id="PTHR45638">
    <property type="entry name" value="CYCLIC NUCLEOTIDE-GATED CATION CHANNEL SUBUNIT A"/>
    <property type="match status" value="1"/>
</dbReference>
<dbReference type="InterPro" id="IPR000595">
    <property type="entry name" value="cNMP-bd_dom"/>
</dbReference>
<dbReference type="EMBL" id="CP048685">
    <property type="protein sequence ID" value="QPJ60872.1"/>
    <property type="molecule type" value="Genomic_DNA"/>
</dbReference>
<accession>A0A7T0BTS4</accession>
<proteinExistence type="predicted"/>
<keyword evidence="1" id="KW-0406">Ion transport</keyword>
<gene>
    <name evidence="3" type="ORF">G3M70_02805</name>
</gene>
<evidence type="ECO:0000259" key="2">
    <source>
        <dbReference type="PROSITE" id="PS50042"/>
    </source>
</evidence>
<dbReference type="Pfam" id="PF00027">
    <property type="entry name" value="cNMP_binding"/>
    <property type="match status" value="1"/>
</dbReference>
<keyword evidence="1" id="KW-1071">Ligand-gated ion channel</keyword>
<reference evidence="3 4" key="1">
    <citation type="submission" date="2020-02" db="EMBL/GenBank/DDBJ databases">
        <title>Genomic and physiological characterization of two novel Nitrospinaceae genera.</title>
        <authorList>
            <person name="Mueller A.J."/>
            <person name="Jung M.-Y."/>
            <person name="Strachan C.R."/>
            <person name="Herbold C.W."/>
            <person name="Kirkegaard R.H."/>
            <person name="Daims H."/>
        </authorList>
    </citation>
    <scope>NUCLEOTIDE SEQUENCE [LARGE SCALE GENOMIC DNA]</scope>
    <source>
        <strain evidence="3">EB</strain>
    </source>
</reference>
<dbReference type="SMART" id="SM00100">
    <property type="entry name" value="cNMP"/>
    <property type="match status" value="1"/>
</dbReference>
<dbReference type="GO" id="GO:0005221">
    <property type="term" value="F:intracellularly cyclic nucleotide-activated monoatomic cation channel activity"/>
    <property type="evidence" value="ECO:0007669"/>
    <property type="project" value="InterPro"/>
</dbReference>
<dbReference type="PROSITE" id="PS50042">
    <property type="entry name" value="CNMP_BINDING_3"/>
    <property type="match status" value="1"/>
</dbReference>
<dbReference type="AlphaFoldDB" id="A0A7T0BTS4"/>
<dbReference type="KEGG" id="nli:G3M70_02805"/>
<dbReference type="GO" id="GO:0044877">
    <property type="term" value="F:protein-containing complex binding"/>
    <property type="evidence" value="ECO:0007669"/>
    <property type="project" value="TreeGrafter"/>
</dbReference>
<evidence type="ECO:0000313" key="3">
    <source>
        <dbReference type="EMBL" id="QPJ60872.1"/>
    </source>
</evidence>
<dbReference type="InterPro" id="IPR050866">
    <property type="entry name" value="CNG_cation_channel"/>
</dbReference>
<dbReference type="Proteomes" id="UP000594688">
    <property type="component" value="Chromosome"/>
</dbReference>
<evidence type="ECO:0000313" key="4">
    <source>
        <dbReference type="Proteomes" id="UP000594688"/>
    </source>
</evidence>
<sequence>MKFSDTPIVQRFSDGDVIISEGIVSNNVFIILEGKVNITKKSDKKNVLVAQLKEGDVFGEMGLISGKVRSANCTAVGNVTIGVIDKEKFAELIDNLPEDLQAVVRALVNRLRFTTEQLSRIGTELDKTRAVLSAFSIDIDT</sequence>